<sequence>MNEKGGFNQAARGDDVTRAQQIKALQEARNEALKALQEDQRQRYADDLDKARRQILLAHSRPACRPDNARAKPLSREQLDRRAEWMVEAQYLRESNVIREQYRREIDKVEHPERYARAESPRGSPDQIRGLFNGLPSGCAAQEQGLGR</sequence>
<evidence type="ECO:0000313" key="4">
    <source>
        <dbReference type="Proteomes" id="UP000265875"/>
    </source>
</evidence>
<proteinExistence type="predicted"/>
<dbReference type="Proteomes" id="UP000265875">
    <property type="component" value="Unassembled WGS sequence"/>
</dbReference>
<organism evidence="3 4">
    <name type="scientific">Pseudomonas monteilii</name>
    <dbReference type="NCBI Taxonomy" id="76759"/>
    <lineage>
        <taxon>Bacteria</taxon>
        <taxon>Pseudomonadati</taxon>
        <taxon>Pseudomonadota</taxon>
        <taxon>Gammaproteobacteria</taxon>
        <taxon>Pseudomonadales</taxon>
        <taxon>Pseudomonadaceae</taxon>
        <taxon>Pseudomonas</taxon>
    </lineage>
</organism>
<evidence type="ECO:0000256" key="1">
    <source>
        <dbReference type="SAM" id="Coils"/>
    </source>
</evidence>
<dbReference type="AlphaFoldDB" id="A0A399M2Y9"/>
<dbReference type="RefSeq" id="WP_119371248.1">
    <property type="nucleotide sequence ID" value="NZ_QWLL01000050.1"/>
</dbReference>
<dbReference type="EMBL" id="QWLL01000050">
    <property type="protein sequence ID" value="RII75635.1"/>
    <property type="molecule type" value="Genomic_DNA"/>
</dbReference>
<keyword evidence="1" id="KW-0175">Coiled coil</keyword>
<evidence type="ECO:0000313" key="3">
    <source>
        <dbReference type="EMBL" id="RII75635.1"/>
    </source>
</evidence>
<protein>
    <submittedName>
        <fullName evidence="3">Uncharacterized protein</fullName>
    </submittedName>
</protein>
<comment type="caution">
    <text evidence="3">The sequence shown here is derived from an EMBL/GenBank/DDBJ whole genome shotgun (WGS) entry which is preliminary data.</text>
</comment>
<reference evidence="3 4" key="1">
    <citation type="submission" date="2018-08" db="EMBL/GenBank/DDBJ databases">
        <title>Draft genome sequence of the cyanotroph, Pseudomonas monteilii BCN3.</title>
        <authorList>
            <person name="Jones L.B."/>
            <person name="Kunz D.A."/>
        </authorList>
    </citation>
    <scope>NUCLEOTIDE SEQUENCE [LARGE SCALE GENOMIC DNA]</scope>
    <source>
        <strain evidence="3 4">BCN3</strain>
    </source>
</reference>
<feature type="region of interest" description="Disordered" evidence="2">
    <location>
        <begin position="113"/>
        <end position="148"/>
    </location>
</feature>
<gene>
    <name evidence="3" type="ORF">D0894_21675</name>
</gene>
<feature type="coiled-coil region" evidence="1">
    <location>
        <begin position="18"/>
        <end position="54"/>
    </location>
</feature>
<evidence type="ECO:0000256" key="2">
    <source>
        <dbReference type="SAM" id="MobiDB-lite"/>
    </source>
</evidence>
<name>A0A399M2Y9_9PSED</name>
<accession>A0A399M2Y9</accession>